<dbReference type="Gene3D" id="1.10.150.280">
    <property type="entry name" value="AF1531-like domain"/>
    <property type="match status" value="1"/>
</dbReference>
<protein>
    <submittedName>
        <fullName evidence="2">ComEA family DNA-binding protein</fullName>
    </submittedName>
</protein>
<proteinExistence type="predicted"/>
<gene>
    <name evidence="2" type="ORF">ACFSJU_09080</name>
</gene>
<evidence type="ECO:0000256" key="1">
    <source>
        <dbReference type="SAM" id="Phobius"/>
    </source>
</evidence>
<reference evidence="3" key="1">
    <citation type="journal article" date="2019" name="Int. J. Syst. Evol. Microbiol.">
        <title>The Global Catalogue of Microorganisms (GCM) 10K type strain sequencing project: providing services to taxonomists for standard genome sequencing and annotation.</title>
        <authorList>
            <consortium name="The Broad Institute Genomics Platform"/>
            <consortium name="The Broad Institute Genome Sequencing Center for Infectious Disease"/>
            <person name="Wu L."/>
            <person name="Ma J."/>
        </authorList>
    </citation>
    <scope>NUCLEOTIDE SEQUENCE [LARGE SCALE GENOMIC DNA]</scope>
    <source>
        <strain evidence="3">KCTC 42217</strain>
    </source>
</reference>
<feature type="transmembrane region" description="Helical" evidence="1">
    <location>
        <begin position="20"/>
        <end position="39"/>
    </location>
</feature>
<evidence type="ECO:0000313" key="3">
    <source>
        <dbReference type="Proteomes" id="UP001597387"/>
    </source>
</evidence>
<evidence type="ECO:0000313" key="2">
    <source>
        <dbReference type="EMBL" id="MFD2162546.1"/>
    </source>
</evidence>
<dbReference type="Pfam" id="PF12836">
    <property type="entry name" value="HHH_3"/>
    <property type="match status" value="2"/>
</dbReference>
<dbReference type="PANTHER" id="PTHR21180:SF32">
    <property type="entry name" value="ENDONUCLEASE_EXONUCLEASE_PHOSPHATASE FAMILY DOMAIN-CONTAINING PROTEIN 1"/>
    <property type="match status" value="1"/>
</dbReference>
<keyword evidence="3" id="KW-1185">Reference proteome</keyword>
<dbReference type="InterPro" id="IPR010994">
    <property type="entry name" value="RuvA_2-like"/>
</dbReference>
<name>A0ABW4ZL91_9SPHI</name>
<keyword evidence="1" id="KW-0812">Transmembrane</keyword>
<organism evidence="2 3">
    <name type="scientific">Paradesertivirga mongoliensis</name>
    <dbReference type="NCBI Taxonomy" id="2100740"/>
    <lineage>
        <taxon>Bacteria</taxon>
        <taxon>Pseudomonadati</taxon>
        <taxon>Bacteroidota</taxon>
        <taxon>Sphingobacteriia</taxon>
        <taxon>Sphingobacteriales</taxon>
        <taxon>Sphingobacteriaceae</taxon>
        <taxon>Paradesertivirga</taxon>
    </lineage>
</organism>
<sequence>MNKNVKDAFSFSKKELNGLLVFAVLLVLVALAPVIYSFFVPPQVYDHVAFEKEINAFMASAQKKETRKFRPFLRDEVENRELSGELFSFNPNNLSVSDWQRLGLTAKQIKVIKNFESKGGRFYKKEDLRKIYSIRASDYERLEPFITIPEKKDAYKEAAYKKPDMKFAMPVDLNSADSAQLESLNGIGPAFAIRIIKYRNRLGGFCRKEQLREVYGIDSLVYQKLVNRVVVRPEAVKQISINTATFDDLRKHPYLTYKQMNAIIQYRKQHGNYKDLDGLRPIAILNETVLNKIAPYLSFATN</sequence>
<keyword evidence="2" id="KW-0238">DNA-binding</keyword>
<comment type="caution">
    <text evidence="2">The sequence shown here is derived from an EMBL/GenBank/DDBJ whole genome shotgun (WGS) entry which is preliminary data.</text>
</comment>
<dbReference type="EMBL" id="JBHUHZ010000001">
    <property type="protein sequence ID" value="MFD2162546.1"/>
    <property type="molecule type" value="Genomic_DNA"/>
</dbReference>
<keyword evidence="1" id="KW-0472">Membrane</keyword>
<dbReference type="PANTHER" id="PTHR21180">
    <property type="entry name" value="ENDONUCLEASE/EXONUCLEASE/PHOSPHATASE FAMILY DOMAIN-CONTAINING PROTEIN 1"/>
    <property type="match status" value="1"/>
</dbReference>
<dbReference type="GO" id="GO:0003677">
    <property type="term" value="F:DNA binding"/>
    <property type="evidence" value="ECO:0007669"/>
    <property type="project" value="UniProtKB-KW"/>
</dbReference>
<dbReference type="InterPro" id="IPR051675">
    <property type="entry name" value="Endo/Exo/Phosphatase_dom_1"/>
</dbReference>
<accession>A0ABW4ZL91</accession>
<keyword evidence="1" id="KW-1133">Transmembrane helix</keyword>
<dbReference type="Gene3D" id="1.10.150.320">
    <property type="entry name" value="Photosystem II 12 kDa extrinsic protein"/>
    <property type="match status" value="1"/>
</dbReference>
<dbReference type="Proteomes" id="UP001597387">
    <property type="component" value="Unassembled WGS sequence"/>
</dbReference>
<dbReference type="RefSeq" id="WP_255903400.1">
    <property type="nucleotide sequence ID" value="NZ_JAFMZO010000003.1"/>
</dbReference>
<dbReference type="SUPFAM" id="SSF47781">
    <property type="entry name" value="RuvA domain 2-like"/>
    <property type="match status" value="3"/>
</dbReference>